<evidence type="ECO:0000313" key="2">
    <source>
        <dbReference type="Proteomes" id="UP000193781"/>
    </source>
</evidence>
<accession>A0A1X1ZZE3</accession>
<dbReference type="RefSeq" id="WP_085164301.1">
    <property type="nucleotide sequence ID" value="NZ_LQPH01000032.1"/>
</dbReference>
<dbReference type="OrthoDB" id="7363114at2"/>
<dbReference type="Proteomes" id="UP000193781">
    <property type="component" value="Unassembled WGS sequence"/>
</dbReference>
<proteinExistence type="predicted"/>
<comment type="caution">
    <text evidence="1">The sequence shown here is derived from an EMBL/GenBank/DDBJ whole genome shotgun (WGS) entry which is preliminary data.</text>
</comment>
<dbReference type="AlphaFoldDB" id="A0A1X1ZZE3"/>
<keyword evidence="2" id="KW-1185">Reference proteome</keyword>
<organism evidence="1 2">
    <name type="scientific">Mycobacterium nebraskense</name>
    <dbReference type="NCBI Taxonomy" id="244292"/>
    <lineage>
        <taxon>Bacteria</taxon>
        <taxon>Bacillati</taxon>
        <taxon>Actinomycetota</taxon>
        <taxon>Actinomycetes</taxon>
        <taxon>Mycobacteriales</taxon>
        <taxon>Mycobacteriaceae</taxon>
        <taxon>Mycobacterium</taxon>
    </lineage>
</organism>
<protein>
    <submittedName>
        <fullName evidence="1">Uncharacterized protein</fullName>
    </submittedName>
</protein>
<evidence type="ECO:0000313" key="1">
    <source>
        <dbReference type="EMBL" id="ORW32698.1"/>
    </source>
</evidence>
<dbReference type="EMBL" id="LQPH01000032">
    <property type="protein sequence ID" value="ORW32698.1"/>
    <property type="molecule type" value="Genomic_DNA"/>
</dbReference>
<name>A0A1X1ZZE3_9MYCO</name>
<gene>
    <name evidence="1" type="ORF">AWC17_25155</name>
</gene>
<reference evidence="1 2" key="1">
    <citation type="submission" date="2016-01" db="EMBL/GenBank/DDBJ databases">
        <title>The new phylogeny of the genus Mycobacterium.</title>
        <authorList>
            <person name="Tarcisio F."/>
            <person name="Conor M."/>
            <person name="Antonella G."/>
            <person name="Elisabetta G."/>
            <person name="Giulia F.S."/>
            <person name="Sara T."/>
            <person name="Anna F."/>
            <person name="Clotilde B."/>
            <person name="Roberto B."/>
            <person name="Veronica D.S."/>
            <person name="Fabio R."/>
            <person name="Monica P."/>
            <person name="Olivier J."/>
            <person name="Enrico T."/>
            <person name="Nicola S."/>
        </authorList>
    </citation>
    <scope>NUCLEOTIDE SEQUENCE [LARGE SCALE GENOMIC DNA]</scope>
    <source>
        <strain evidence="1 2">DSM 44803</strain>
    </source>
</reference>
<sequence>MASYKFSIGRVHGKSLEGIVPGEILVDTVALALRDVYPDVLERREKWLRGAVAQFLVDDAEKIQYPVFWLQEDDNTILASMTVWRVVEPVMSIAAGAQAAVEPADDSESAAS</sequence>